<dbReference type="AlphaFoldDB" id="K6Q0I9"/>
<comment type="caution">
    <text evidence="21">Lacks conserved residue(s) required for the propagation of feature annotation.</text>
</comment>
<accession>K6Q0I9</accession>
<comment type="cofactor">
    <cofactor evidence="20">
        <name>Mg(2+)</name>
        <dbReference type="ChEBI" id="CHEBI:18420"/>
    </cofactor>
    <text evidence="20">Binds 1 Mg(2+) ion per subunit.</text>
</comment>
<feature type="binding site" evidence="21">
    <location>
        <position position="546"/>
    </location>
    <ligand>
        <name>Zn(2+)</name>
        <dbReference type="ChEBI" id="CHEBI:29105"/>
    </ligand>
</feature>
<dbReference type="InterPro" id="IPR030960">
    <property type="entry name" value="DHQS/DOIS_N"/>
</dbReference>
<reference evidence="25" key="1">
    <citation type="submission" date="2010-10" db="EMBL/GenBank/DDBJ databases">
        <authorList>
            <consortium name="US DOE Joint Genome Institute (JGI-PGF)"/>
            <person name="Lucas S."/>
            <person name="Copeland A."/>
            <person name="Lapidus A."/>
            <person name="Bruce D."/>
            <person name="Goodwin L."/>
            <person name="Pitluck S."/>
            <person name="Kyrpides N."/>
            <person name="Mavromatis K."/>
            <person name="Detter J.C."/>
            <person name="Han C."/>
            <person name="Land M."/>
            <person name="Hauser L."/>
            <person name="Markowitz V."/>
            <person name="Cheng J.-F."/>
            <person name="Hugenholtz P."/>
            <person name="Woyke T."/>
            <person name="Wu D."/>
            <person name="Pukall R."/>
            <person name="Wahrenburg C."/>
            <person name="Brambilla E."/>
            <person name="Klenk H.-P."/>
            <person name="Eisen J.A."/>
        </authorList>
    </citation>
    <scope>NUCLEOTIDE SEQUENCE [LARGE SCALE GENOMIC DNA]</scope>
    <source>
        <strain evidence="25">DSM 13965</strain>
    </source>
</reference>
<evidence type="ECO:0000256" key="5">
    <source>
        <dbReference type="ARBA" id="ARBA00004842"/>
    </source>
</evidence>
<keyword evidence="26" id="KW-1185">Reference proteome</keyword>
<dbReference type="UniPathway" id="UPA00053">
    <property type="reaction ID" value="UER00085"/>
</dbReference>
<feature type="compositionally biased region" description="Low complexity" evidence="22">
    <location>
        <begin position="363"/>
        <end position="383"/>
    </location>
</feature>
<dbReference type="InterPro" id="IPR016037">
    <property type="entry name" value="DHQ_synth_AroB"/>
</dbReference>
<feature type="binding site" evidence="21">
    <location>
        <begin position="531"/>
        <end position="534"/>
    </location>
    <ligand>
        <name>NAD(+)</name>
        <dbReference type="ChEBI" id="CHEBI:57540"/>
    </ligand>
</feature>
<keyword evidence="7 21" id="KW-0028">Amino-acid biosynthesis</keyword>
<keyword evidence="20" id="KW-0460">Magnesium</keyword>
<keyword evidence="18 21" id="KW-0170">Cobalt</keyword>
<keyword evidence="14 21" id="KW-0520">NAD</keyword>
<evidence type="ECO:0000256" key="13">
    <source>
        <dbReference type="ARBA" id="ARBA00022840"/>
    </source>
</evidence>
<dbReference type="InterPro" id="IPR000623">
    <property type="entry name" value="Shikimate_kinase/TSH1"/>
</dbReference>
<feature type="binding site" evidence="21">
    <location>
        <position position="504"/>
    </location>
    <ligand>
        <name>NAD(+)</name>
        <dbReference type="ChEBI" id="CHEBI:57540"/>
    </ligand>
</feature>
<evidence type="ECO:0000313" key="25">
    <source>
        <dbReference type="EMBL" id="EKP94613.1"/>
    </source>
</evidence>
<evidence type="ECO:0000256" key="14">
    <source>
        <dbReference type="ARBA" id="ARBA00023027"/>
    </source>
</evidence>
<keyword evidence="13 20" id="KW-0067">ATP-binding</keyword>
<dbReference type="EMBL" id="AENY02000003">
    <property type="protein sequence ID" value="EKP94613.1"/>
    <property type="molecule type" value="Genomic_DNA"/>
</dbReference>
<feature type="binding site" evidence="21">
    <location>
        <position position="625"/>
    </location>
    <ligand>
        <name>Zn(2+)</name>
        <dbReference type="ChEBI" id="CHEBI:29105"/>
    </ligand>
</feature>
<dbReference type="GO" id="GO:0004765">
    <property type="term" value="F:shikimate kinase activity"/>
    <property type="evidence" value="ECO:0007669"/>
    <property type="project" value="UniProtKB-UniRule"/>
</dbReference>
<dbReference type="SUPFAM" id="SSF56796">
    <property type="entry name" value="Dehydroquinate synthase-like"/>
    <property type="match status" value="1"/>
</dbReference>
<comment type="catalytic activity">
    <reaction evidence="1 21">
        <text>7-phospho-2-dehydro-3-deoxy-D-arabino-heptonate = 3-dehydroquinate + phosphate</text>
        <dbReference type="Rhea" id="RHEA:21968"/>
        <dbReference type="ChEBI" id="CHEBI:32364"/>
        <dbReference type="ChEBI" id="CHEBI:43474"/>
        <dbReference type="ChEBI" id="CHEBI:58394"/>
        <dbReference type="EC" id="4.2.3.4"/>
    </reaction>
</comment>
<feature type="binding site" evidence="20">
    <location>
        <position position="37"/>
    </location>
    <ligand>
        <name>substrate</name>
    </ligand>
</feature>
<keyword evidence="10 21" id="KW-0547">Nucleotide-binding</keyword>
<feature type="binding site" evidence="21">
    <location>
        <position position="513"/>
    </location>
    <ligand>
        <name>NAD(+)</name>
        <dbReference type="ChEBI" id="CHEBI:57540"/>
    </ligand>
</feature>
<feature type="compositionally biased region" description="Low complexity" evidence="22">
    <location>
        <begin position="274"/>
        <end position="292"/>
    </location>
</feature>
<comment type="caution">
    <text evidence="25">The sequence shown here is derived from an EMBL/GenBank/DDBJ whole genome shotgun (WGS) entry which is preliminary data.</text>
</comment>
<organism evidence="25 26">
    <name type="scientific">Thermaerobacter subterraneus DSM 13965</name>
    <dbReference type="NCBI Taxonomy" id="867903"/>
    <lineage>
        <taxon>Bacteria</taxon>
        <taxon>Bacillati</taxon>
        <taxon>Bacillota</taxon>
        <taxon>Clostridia</taxon>
        <taxon>Eubacteriales</taxon>
        <taxon>Clostridiales Family XVII. Incertae Sedis</taxon>
        <taxon>Thermaerobacter</taxon>
    </lineage>
</organism>
<dbReference type="HAMAP" id="MF_00110">
    <property type="entry name" value="DHQ_synthase"/>
    <property type="match status" value="1"/>
</dbReference>
<comment type="similarity">
    <text evidence="21">Belongs to the sugar phosphate cyclases superfamily. Dehydroquinate synthase family.</text>
</comment>
<feature type="binding site" evidence="20">
    <location>
        <position position="61"/>
    </location>
    <ligand>
        <name>substrate</name>
    </ligand>
</feature>
<dbReference type="RefSeq" id="WP_006904634.1">
    <property type="nucleotide sequence ID" value="NZ_JH976535.1"/>
</dbReference>
<dbReference type="GO" id="GO:0003856">
    <property type="term" value="F:3-dehydroquinate synthase activity"/>
    <property type="evidence" value="ECO:0007669"/>
    <property type="project" value="UniProtKB-UniRule"/>
</dbReference>
<keyword evidence="11 20" id="KW-0418">Kinase</keyword>
<dbReference type="GO" id="GO:0009423">
    <property type="term" value="P:chorismate biosynthetic process"/>
    <property type="evidence" value="ECO:0007669"/>
    <property type="project" value="UniProtKB-UniRule"/>
</dbReference>
<dbReference type="CDD" id="cd08195">
    <property type="entry name" value="DHQS"/>
    <property type="match status" value="1"/>
</dbReference>
<feature type="binding site" evidence="21">
    <location>
        <begin position="467"/>
        <end position="471"/>
    </location>
    <ligand>
        <name>NAD(+)</name>
        <dbReference type="ChEBI" id="CHEBI:57540"/>
    </ligand>
</feature>
<dbReference type="Proteomes" id="UP000005710">
    <property type="component" value="Unassembled WGS sequence"/>
</dbReference>
<feature type="binding site" evidence="20">
    <location>
        <position position="179"/>
    </location>
    <ligand>
        <name>substrate</name>
    </ligand>
</feature>
<comment type="cofactor">
    <cofactor evidence="2 21">
        <name>NAD(+)</name>
        <dbReference type="ChEBI" id="CHEBI:57540"/>
    </cofactor>
</comment>
<dbReference type="InterPro" id="IPR031322">
    <property type="entry name" value="Shikimate/glucono_kinase"/>
</dbReference>
<evidence type="ECO:0000313" key="26">
    <source>
        <dbReference type="Proteomes" id="UP000005710"/>
    </source>
</evidence>
<dbReference type="GO" id="GO:0009073">
    <property type="term" value="P:aromatic amino acid family biosynthetic process"/>
    <property type="evidence" value="ECO:0007669"/>
    <property type="project" value="UniProtKB-KW"/>
</dbReference>
<evidence type="ECO:0000256" key="16">
    <source>
        <dbReference type="ARBA" id="ARBA00023239"/>
    </source>
</evidence>
<dbReference type="PRINTS" id="PR01100">
    <property type="entry name" value="SHIKIMTKNASE"/>
</dbReference>
<dbReference type="PROSITE" id="PS01128">
    <property type="entry name" value="SHIKIMATE_KINASE"/>
    <property type="match status" value="1"/>
</dbReference>
<feature type="binding site" evidence="21">
    <location>
        <position position="609"/>
    </location>
    <ligand>
        <name>Zn(2+)</name>
        <dbReference type="ChEBI" id="CHEBI:29105"/>
    </ligand>
</feature>
<comment type="catalytic activity">
    <reaction evidence="19 20">
        <text>shikimate + ATP = 3-phosphoshikimate + ADP + H(+)</text>
        <dbReference type="Rhea" id="RHEA:13121"/>
        <dbReference type="ChEBI" id="CHEBI:15378"/>
        <dbReference type="ChEBI" id="CHEBI:30616"/>
        <dbReference type="ChEBI" id="CHEBI:36208"/>
        <dbReference type="ChEBI" id="CHEBI:145989"/>
        <dbReference type="ChEBI" id="CHEBI:456216"/>
        <dbReference type="EC" id="2.7.1.71"/>
    </reaction>
</comment>
<evidence type="ECO:0000256" key="19">
    <source>
        <dbReference type="ARBA" id="ARBA00048567"/>
    </source>
</evidence>
<dbReference type="GO" id="GO:0005524">
    <property type="term" value="F:ATP binding"/>
    <property type="evidence" value="ECO:0007669"/>
    <property type="project" value="UniProtKB-UniRule"/>
</dbReference>
<dbReference type="InterPro" id="IPR027417">
    <property type="entry name" value="P-loop_NTPase"/>
</dbReference>
<keyword evidence="17" id="KW-0511">Multifunctional enzyme</keyword>
<proteinExistence type="inferred from homology"/>
<dbReference type="HAMAP" id="MF_00109">
    <property type="entry name" value="Shikimate_kinase"/>
    <property type="match status" value="1"/>
</dbReference>
<dbReference type="Pfam" id="PF01761">
    <property type="entry name" value="DHQ_synthase"/>
    <property type="match status" value="1"/>
</dbReference>
<evidence type="ECO:0000256" key="22">
    <source>
        <dbReference type="SAM" id="MobiDB-lite"/>
    </source>
</evidence>
<comment type="similarity">
    <text evidence="20">Belongs to the shikimate kinase family.</text>
</comment>
<evidence type="ECO:0000256" key="7">
    <source>
        <dbReference type="ARBA" id="ARBA00022605"/>
    </source>
</evidence>
<dbReference type="GO" id="GO:0008652">
    <property type="term" value="P:amino acid biosynthetic process"/>
    <property type="evidence" value="ECO:0007669"/>
    <property type="project" value="UniProtKB-KW"/>
</dbReference>
<dbReference type="OrthoDB" id="9806583at2"/>
<dbReference type="PANTHER" id="PTHR43622:SF7">
    <property type="entry name" value="3-DEHYDROQUINATE SYNTHASE, CHLOROPLASTIC"/>
    <property type="match status" value="1"/>
</dbReference>
<dbReference type="Gene3D" id="1.20.1090.10">
    <property type="entry name" value="Dehydroquinate synthase-like - alpha domain"/>
    <property type="match status" value="1"/>
</dbReference>
<dbReference type="NCBIfam" id="TIGR01357">
    <property type="entry name" value="aroB"/>
    <property type="match status" value="1"/>
</dbReference>
<evidence type="ECO:0000256" key="21">
    <source>
        <dbReference type="HAMAP-Rule" id="MF_00110"/>
    </source>
</evidence>
<reference evidence="25" key="2">
    <citation type="submission" date="2012-10" db="EMBL/GenBank/DDBJ databases">
        <title>Improved high-quality draft of Thermaerobacter subterraneus C21, DSM 13965.</title>
        <authorList>
            <consortium name="DOE Joint Genome Institute"/>
            <person name="Eisen J."/>
            <person name="Huntemann M."/>
            <person name="Wei C.-L."/>
            <person name="Han J."/>
            <person name="Detter J.C."/>
            <person name="Han C."/>
            <person name="Tapia R."/>
            <person name="Chen A."/>
            <person name="Kyrpides N."/>
            <person name="Mavromatis K."/>
            <person name="Markowitz V."/>
            <person name="Szeto E."/>
            <person name="Ivanova N."/>
            <person name="Mikhailova N."/>
            <person name="Ovchinnikova G."/>
            <person name="Pagani I."/>
            <person name="Pati A."/>
            <person name="Goodwin L."/>
            <person name="Nordberg H.P."/>
            <person name="Cantor M.N."/>
            <person name="Hua S.X."/>
            <person name="Woyke T."/>
            <person name="Eisen J."/>
            <person name="Klenk H.-P."/>
        </authorList>
    </citation>
    <scope>NUCLEOTIDE SEQUENCE [LARGE SCALE GENOMIC DNA]</scope>
    <source>
        <strain evidence="25">DSM 13965</strain>
    </source>
</reference>
<comment type="cofactor">
    <cofactor evidence="21">
        <name>Co(2+)</name>
        <dbReference type="ChEBI" id="CHEBI:48828"/>
    </cofactor>
    <cofactor evidence="21">
        <name>Zn(2+)</name>
        <dbReference type="ChEBI" id="CHEBI:29105"/>
    </cofactor>
    <text evidence="21">Binds 1 divalent metal cation per subunit. Can use either Co(2+) or Zn(2+).</text>
</comment>
<dbReference type="STRING" id="867903.ThesuDRAFT_02352"/>
<dbReference type="GO" id="GO:0000287">
    <property type="term" value="F:magnesium ion binding"/>
    <property type="evidence" value="ECO:0007669"/>
    <property type="project" value="UniProtKB-UniRule"/>
</dbReference>
<feature type="region of interest" description="Disordered" evidence="22">
    <location>
        <begin position="347"/>
        <end position="395"/>
    </location>
</feature>
<dbReference type="Gene3D" id="3.40.50.300">
    <property type="entry name" value="P-loop containing nucleotide triphosphate hydrolases"/>
    <property type="match status" value="1"/>
</dbReference>
<feature type="binding site" evidence="20">
    <location>
        <position position="19"/>
    </location>
    <ligand>
        <name>Mg(2+)</name>
        <dbReference type="ChEBI" id="CHEBI:18420"/>
    </ligand>
</feature>
<feature type="binding site" evidence="21">
    <location>
        <begin position="491"/>
        <end position="492"/>
    </location>
    <ligand>
        <name>NAD(+)</name>
        <dbReference type="ChEBI" id="CHEBI:57540"/>
    </ligand>
</feature>
<dbReference type="PANTHER" id="PTHR43622">
    <property type="entry name" value="3-DEHYDROQUINATE SYNTHASE"/>
    <property type="match status" value="1"/>
</dbReference>
<dbReference type="InterPro" id="IPR023000">
    <property type="entry name" value="Shikimate_kinase_CS"/>
</dbReference>
<feature type="binding site" evidence="20">
    <location>
        <position position="123"/>
    </location>
    <ligand>
        <name>ATP</name>
        <dbReference type="ChEBI" id="CHEBI:30616"/>
    </ligand>
</feature>
<feature type="binding site" evidence="20">
    <location>
        <position position="196"/>
    </location>
    <ligand>
        <name>ATP</name>
        <dbReference type="ChEBI" id="CHEBI:30616"/>
    </ligand>
</feature>
<comment type="pathway">
    <text evidence="4 21">Metabolic intermediate biosynthesis; chorismate biosynthesis; chorismate from D-erythrose 4-phosphate and phosphoenolpyruvate: step 2/7.</text>
</comment>
<evidence type="ECO:0000256" key="15">
    <source>
        <dbReference type="ARBA" id="ARBA00023141"/>
    </source>
</evidence>
<keyword evidence="9 21" id="KW-0479">Metal-binding</keyword>
<dbReference type="CDD" id="cd00464">
    <property type="entry name" value="SK"/>
    <property type="match status" value="1"/>
</dbReference>
<sequence length="743" mass="74906">MTGRPLRLVLVGMMGAGKTTVGRALAARLGWAFLDLDDLVEQAAGRTVGALFAQEGEAGFRRREEQALAWALALERVVIATGGGVVLSEANRAKLAAEPWVVWLEAPPEELARRLAGPEAAGRPLLAGSVAGAAAEEAVSEAVSMVGASRKLGASPAGGPPDHPPAGLAQRLAQLLQERAGAYAAVARYRIPTAGRPVAAVTEAVLEHLLPAPVPGPADRPGTGTSAQGPHGPSGSVTTAPGPVAAALPPGVPPHARAPSSAPDAAVAPPPAGPGTVPSAATAPRGASSAPAAPAAVAEPDLVIEAGAERYPLWVRPGVVAGTLAGTAGEVGLEALLAAAWTGGVPAGGTPPRGAPDRPGPAAPQAAPGPSDPLASPLAAGPLPEERPAAQPGGRAPVALLASDPVVSALYGRGVARALERAGFRVVRAVVPAGEEAKSLEWASRLYDRLVEAGAGRDAWVFALGGGVVGDLAGFVAATYMRGIAFAQLPTTLLAQVDASAGGKVAVNHPRAKNLIGAFHQPRLVVADPATLATQPQAAYRGGLAEMVKHALLDGEGHLAALEAAVSRLLDRDPHGLAPLIARSVAVKARIVAQDPEERGPRAFLNLGHTFAHALEAAAGYRVPHGDAVAAGLVLALALSERLGMAPAGLAGRVEELLARLGLPVTLAQACREWGAEPPTAAEVLGRLQHDKKNRQGRVRFVLLGAPGQVAVRDDVPEAVVEELVRRSLAGRSPAAGAGRTPA</sequence>
<evidence type="ECO:0000256" key="18">
    <source>
        <dbReference type="ARBA" id="ARBA00023285"/>
    </source>
</evidence>
<evidence type="ECO:0000256" key="2">
    <source>
        <dbReference type="ARBA" id="ARBA00001911"/>
    </source>
</evidence>
<feature type="binding site" evidence="20">
    <location>
        <position position="83"/>
    </location>
    <ligand>
        <name>substrate</name>
    </ligand>
</feature>
<dbReference type="HOGENOM" id="CLU_001201_5_1_9"/>
<evidence type="ECO:0000256" key="1">
    <source>
        <dbReference type="ARBA" id="ARBA00001393"/>
    </source>
</evidence>
<comment type="function">
    <text evidence="21">Catalyzes the conversion of 3-deoxy-D-arabino-heptulosonate 7-phosphate (DAHP) to dehydroquinate (DHQ).</text>
</comment>
<keyword evidence="6 21" id="KW-0963">Cytoplasm</keyword>
<dbReference type="Pfam" id="PF01202">
    <property type="entry name" value="SKI"/>
    <property type="match status" value="1"/>
</dbReference>
<feature type="binding site" evidence="20">
    <location>
        <begin position="15"/>
        <end position="20"/>
    </location>
    <ligand>
        <name>ATP</name>
        <dbReference type="ChEBI" id="CHEBI:30616"/>
    </ligand>
</feature>
<evidence type="ECO:0000256" key="9">
    <source>
        <dbReference type="ARBA" id="ARBA00022723"/>
    </source>
</evidence>
<evidence type="ECO:0000256" key="3">
    <source>
        <dbReference type="ARBA" id="ARBA00001947"/>
    </source>
</evidence>
<dbReference type="Gene3D" id="3.40.50.1970">
    <property type="match status" value="1"/>
</dbReference>
<evidence type="ECO:0000256" key="8">
    <source>
        <dbReference type="ARBA" id="ARBA00022679"/>
    </source>
</evidence>
<evidence type="ECO:0000256" key="11">
    <source>
        <dbReference type="ARBA" id="ARBA00022777"/>
    </source>
</evidence>
<evidence type="ECO:0000256" key="12">
    <source>
        <dbReference type="ARBA" id="ARBA00022833"/>
    </source>
</evidence>
<keyword evidence="12 21" id="KW-0862">Zinc</keyword>
<feature type="domain" description="3-dehydroquinate synthase N-terminal" evidence="23">
    <location>
        <begin position="430"/>
        <end position="540"/>
    </location>
</feature>
<feature type="domain" description="3-dehydroquinate synthase C-terminal" evidence="24">
    <location>
        <begin position="543"/>
        <end position="694"/>
    </location>
</feature>
<comment type="cofactor">
    <cofactor evidence="3">
        <name>Zn(2+)</name>
        <dbReference type="ChEBI" id="CHEBI:29105"/>
    </cofactor>
</comment>
<feature type="compositionally biased region" description="Low complexity" evidence="22">
    <location>
        <begin position="240"/>
        <end position="267"/>
    </location>
</feature>
<comment type="function">
    <text evidence="20">Catalyzes the specific phosphorylation of the 3-hydroxyl group of shikimic acid using ATP as a cosubstrate.</text>
</comment>
<comment type="subunit">
    <text evidence="20">Monomer.</text>
</comment>
<gene>
    <name evidence="20" type="primary">aroK</name>
    <name evidence="21" type="synonym">aroB</name>
    <name evidence="25" type="ORF">ThesuDRAFT_02352</name>
</gene>
<comment type="pathway">
    <text evidence="5 20">Metabolic intermediate biosynthesis; chorismate biosynthesis; chorismate from D-erythrose 4-phosphate and phosphoenolpyruvate: step 5/7.</text>
</comment>
<evidence type="ECO:0000256" key="6">
    <source>
        <dbReference type="ARBA" id="ARBA00022490"/>
    </source>
</evidence>
<keyword evidence="15 21" id="KW-0057">Aromatic amino acid biosynthesis</keyword>
<evidence type="ECO:0000259" key="23">
    <source>
        <dbReference type="Pfam" id="PF01761"/>
    </source>
</evidence>
<dbReference type="SUPFAM" id="SSF52540">
    <property type="entry name" value="P-loop containing nucleoside triphosphate hydrolases"/>
    <property type="match status" value="1"/>
</dbReference>
<dbReference type="InterPro" id="IPR050071">
    <property type="entry name" value="Dehydroquinate_synthase"/>
</dbReference>
<name>K6Q0I9_9FIRM</name>
<dbReference type="eggNOG" id="COG0703">
    <property type="taxonomic scope" value="Bacteria"/>
</dbReference>
<evidence type="ECO:0000256" key="17">
    <source>
        <dbReference type="ARBA" id="ARBA00023268"/>
    </source>
</evidence>
<keyword evidence="16 21" id="KW-0456">Lyase</keyword>
<evidence type="ECO:0000259" key="24">
    <source>
        <dbReference type="Pfam" id="PF24621"/>
    </source>
</evidence>
<comment type="subcellular location">
    <subcellularLocation>
        <location evidence="21">Cytoplasm</location>
    </subcellularLocation>
</comment>
<dbReference type="eggNOG" id="COG0337">
    <property type="taxonomic scope" value="Bacteria"/>
</dbReference>
<dbReference type="GO" id="GO:0005737">
    <property type="term" value="C:cytoplasm"/>
    <property type="evidence" value="ECO:0007669"/>
    <property type="project" value="UniProtKB-SubCell"/>
</dbReference>
<dbReference type="Pfam" id="PF24621">
    <property type="entry name" value="DHQS_C"/>
    <property type="match status" value="1"/>
</dbReference>
<protein>
    <recommendedName>
        <fullName evidence="20 21">Multifunctional fusion protein</fullName>
    </recommendedName>
    <domain>
        <recommendedName>
            <fullName evidence="20">Shikimate kinase</fullName>
            <shortName evidence="20">SK</shortName>
            <ecNumber evidence="20">2.7.1.71</ecNumber>
        </recommendedName>
    </domain>
    <domain>
        <recommendedName>
            <fullName evidence="21">3-dehydroquinate synthase</fullName>
            <shortName evidence="21">DHQS</shortName>
            <ecNumber evidence="21">4.2.3.4</ecNumber>
        </recommendedName>
    </domain>
</protein>
<dbReference type="FunFam" id="3.40.50.1970:FF:000007">
    <property type="entry name" value="Pentafunctional AROM polypeptide"/>
    <property type="match status" value="1"/>
</dbReference>
<feature type="region of interest" description="Disordered" evidence="22">
    <location>
        <begin position="211"/>
        <end position="292"/>
    </location>
</feature>
<evidence type="ECO:0000256" key="20">
    <source>
        <dbReference type="HAMAP-Rule" id="MF_00109"/>
    </source>
</evidence>
<evidence type="ECO:0000256" key="10">
    <source>
        <dbReference type="ARBA" id="ARBA00022741"/>
    </source>
</evidence>
<dbReference type="InterPro" id="IPR056179">
    <property type="entry name" value="DHQS_C"/>
</dbReference>
<dbReference type="EC" id="2.7.1.71" evidence="20"/>
<dbReference type="EC" id="4.2.3.4" evidence="21"/>
<keyword evidence="8 20" id="KW-0808">Transferase</keyword>
<evidence type="ECO:0000256" key="4">
    <source>
        <dbReference type="ARBA" id="ARBA00004661"/>
    </source>
</evidence>